<dbReference type="Proteomes" id="UP000028042">
    <property type="component" value="Unassembled WGS sequence"/>
</dbReference>
<evidence type="ECO:0000313" key="3">
    <source>
        <dbReference type="Proteomes" id="UP000028042"/>
    </source>
</evidence>
<dbReference type="PATRIC" id="fig|1262449.3.peg.3706"/>
<accession>A0A0H3JBI8</accession>
<evidence type="ECO:0000313" key="1">
    <source>
        <dbReference type="EMBL" id="AJA53793.1"/>
    </source>
</evidence>
<organism evidence="1 4">
    <name type="scientific">Clostridium pasteurianum DSM 525 = ATCC 6013</name>
    <dbReference type="NCBI Taxonomy" id="1262449"/>
    <lineage>
        <taxon>Bacteria</taxon>
        <taxon>Bacillati</taxon>
        <taxon>Bacillota</taxon>
        <taxon>Clostridia</taxon>
        <taxon>Eubacteriales</taxon>
        <taxon>Clostridiaceae</taxon>
        <taxon>Clostridium</taxon>
    </lineage>
</organism>
<dbReference type="KEGG" id="cpae:CPAST_c37670"/>
<sequence>MIVTKKYINDLREHSFLNISKDMEIFILEKFGKEPEADEEGYVYEYTEQDIYEQIRKILRAK</sequence>
<gene>
    <name evidence="1" type="ORF">CLPA_c37670</name>
    <name evidence="2" type="ORF">CP6013_03438</name>
</gene>
<dbReference type="EMBL" id="CP009268">
    <property type="protein sequence ID" value="AJA53793.1"/>
    <property type="molecule type" value="Genomic_DNA"/>
</dbReference>
<reference evidence="2" key="2">
    <citation type="submission" date="2015-10" db="EMBL/GenBank/DDBJ databases">
        <title>Improved Draft Genome Sequence of Clostridium pasteurianum Strain ATCC 6013 (DSM 525) Using a Hybrid Next-Generation Sequencing Approach.</title>
        <authorList>
            <person name="Pyne M.E."/>
            <person name="Utturkar S.M."/>
            <person name="Brown S.D."/>
            <person name="Moo-Young M."/>
            <person name="Chung D.A."/>
            <person name="Chou P.C."/>
        </authorList>
    </citation>
    <scope>NUCLEOTIDE SEQUENCE</scope>
    <source>
        <strain evidence="2">ATCC 6013</strain>
    </source>
</reference>
<reference evidence="2 3" key="3">
    <citation type="journal article" name="Genome Announc.">
        <title>Improved Draft Genome Sequence of Clostridium pasteurianum Strain ATCC 6013 (DSM 525) Using a Hybrid Next-Generation Sequencing Approach.</title>
        <authorList>
            <person name="Pyne M.E."/>
            <person name="Utturkar S."/>
            <person name="Brown S.D."/>
            <person name="Moo-Young M."/>
            <person name="Chung D.A."/>
            <person name="Chou C.P."/>
        </authorList>
    </citation>
    <scope>NUCLEOTIDE SEQUENCE [LARGE SCALE GENOMIC DNA]</scope>
    <source>
        <strain evidence="2 3">ATCC 6013</strain>
    </source>
</reference>
<evidence type="ECO:0000313" key="2">
    <source>
        <dbReference type="EMBL" id="KRU14182.1"/>
    </source>
</evidence>
<protein>
    <submittedName>
        <fullName evidence="1">Uncharacterized protein</fullName>
    </submittedName>
</protein>
<dbReference type="eggNOG" id="ENOG502ZKR6">
    <property type="taxonomic scope" value="Bacteria"/>
</dbReference>
<dbReference type="GeneID" id="93075859"/>
<evidence type="ECO:0000313" key="4">
    <source>
        <dbReference type="Proteomes" id="UP000030905"/>
    </source>
</evidence>
<dbReference type="Proteomes" id="UP000030905">
    <property type="component" value="Chromosome"/>
</dbReference>
<dbReference type="KEGG" id="cpat:CLPA_c37670"/>
<reference evidence="1 4" key="1">
    <citation type="journal article" date="2015" name="Genome Announc.">
        <title>Complete Genome Sequence of the Nitrogen-Fixing and Solvent-Producing Clostridium pasteurianum DSM 525.</title>
        <authorList>
            <person name="Poehlein A."/>
            <person name="Grosse-Honebrink A."/>
            <person name="Zhang Y."/>
            <person name="Minton N.P."/>
            <person name="Daniel R."/>
        </authorList>
    </citation>
    <scope>NUCLEOTIDE SEQUENCE [LARGE SCALE GENOMIC DNA]</scope>
    <source>
        <strain evidence="1">DSM 525</strain>
        <strain evidence="4">DSM 525 / ATCC 6013</strain>
    </source>
</reference>
<dbReference type="EMBL" id="JPGY02000001">
    <property type="protein sequence ID" value="KRU14182.1"/>
    <property type="molecule type" value="Genomic_DNA"/>
</dbReference>
<dbReference type="AlphaFoldDB" id="A0A0H3JBI8"/>
<keyword evidence="4" id="KW-1185">Reference proteome</keyword>
<name>A0A0H3JBI8_CLOPA</name>
<dbReference type="RefSeq" id="WP_003447816.1">
    <property type="nucleotide sequence ID" value="NZ_ANZB01000017.1"/>
</dbReference>
<proteinExistence type="predicted"/>